<dbReference type="PANTHER" id="PTHR37716">
    <property type="entry name" value="OS07G0568900 PROTEIN"/>
    <property type="match status" value="1"/>
</dbReference>
<evidence type="ECO:0000313" key="4">
    <source>
        <dbReference type="Proteomes" id="UP000825729"/>
    </source>
</evidence>
<name>A0AAV7ELU6_ARIFI</name>
<dbReference type="PANTHER" id="PTHR37716:SF1">
    <property type="entry name" value="OS07G0568900 PROTEIN"/>
    <property type="match status" value="1"/>
</dbReference>
<evidence type="ECO:0000256" key="1">
    <source>
        <dbReference type="SAM" id="Coils"/>
    </source>
</evidence>
<accession>A0AAV7ELU6</accession>
<keyword evidence="1" id="KW-0175">Coiled coil</keyword>
<dbReference type="AlphaFoldDB" id="A0AAV7ELU6"/>
<dbReference type="GO" id="GO:0009535">
    <property type="term" value="C:chloroplast thylakoid membrane"/>
    <property type="evidence" value="ECO:0007669"/>
    <property type="project" value="TreeGrafter"/>
</dbReference>
<gene>
    <name evidence="3" type="ORF">H6P81_009386</name>
</gene>
<sequence length="162" mass="18411">MRVVMLRRFLPSQAPFRSRFGAHHQSRHVPGFVSPTRAGEKESQFEIDREKAREALKKLDEELQAMSQKQIAPKKRVSASQLDPYVDRDRMTGRVTEEMPEISGSYLTYTAAVLLLFTFLYNLVFVFYIKPAVDGTEEAQSTESRVPLVLPLQAAPPLADQN</sequence>
<organism evidence="3 4">
    <name type="scientific">Aristolochia fimbriata</name>
    <name type="common">White veined hardy Dutchman's pipe vine</name>
    <dbReference type="NCBI Taxonomy" id="158543"/>
    <lineage>
        <taxon>Eukaryota</taxon>
        <taxon>Viridiplantae</taxon>
        <taxon>Streptophyta</taxon>
        <taxon>Embryophyta</taxon>
        <taxon>Tracheophyta</taxon>
        <taxon>Spermatophyta</taxon>
        <taxon>Magnoliopsida</taxon>
        <taxon>Magnoliidae</taxon>
        <taxon>Piperales</taxon>
        <taxon>Aristolochiaceae</taxon>
        <taxon>Aristolochia</taxon>
    </lineage>
</organism>
<proteinExistence type="predicted"/>
<keyword evidence="2" id="KW-1133">Transmembrane helix</keyword>
<keyword evidence="4" id="KW-1185">Reference proteome</keyword>
<dbReference type="EMBL" id="JAINDJ010000004">
    <property type="protein sequence ID" value="KAG9449421.1"/>
    <property type="molecule type" value="Genomic_DNA"/>
</dbReference>
<comment type="caution">
    <text evidence="3">The sequence shown here is derived from an EMBL/GenBank/DDBJ whole genome shotgun (WGS) entry which is preliminary data.</text>
</comment>
<feature type="transmembrane region" description="Helical" evidence="2">
    <location>
        <begin position="106"/>
        <end position="129"/>
    </location>
</feature>
<keyword evidence="2" id="KW-0472">Membrane</keyword>
<reference evidence="3 4" key="1">
    <citation type="submission" date="2021-07" db="EMBL/GenBank/DDBJ databases">
        <title>The Aristolochia fimbriata genome: insights into angiosperm evolution, floral development and chemical biosynthesis.</title>
        <authorList>
            <person name="Jiao Y."/>
        </authorList>
    </citation>
    <scope>NUCLEOTIDE SEQUENCE [LARGE SCALE GENOMIC DNA]</scope>
    <source>
        <strain evidence="3">IBCAS-2021</strain>
        <tissue evidence="3">Leaf</tissue>
    </source>
</reference>
<keyword evidence="2" id="KW-0812">Transmembrane</keyword>
<feature type="coiled-coil region" evidence="1">
    <location>
        <begin position="42"/>
        <end position="69"/>
    </location>
</feature>
<protein>
    <submittedName>
        <fullName evidence="3">Uncharacterized protein</fullName>
    </submittedName>
</protein>
<evidence type="ECO:0000313" key="3">
    <source>
        <dbReference type="EMBL" id="KAG9449421.1"/>
    </source>
</evidence>
<evidence type="ECO:0000256" key="2">
    <source>
        <dbReference type="SAM" id="Phobius"/>
    </source>
</evidence>
<dbReference type="Proteomes" id="UP000825729">
    <property type="component" value="Unassembled WGS sequence"/>
</dbReference>